<proteinExistence type="predicted"/>
<feature type="compositionally biased region" description="Basic and acidic residues" evidence="1">
    <location>
        <begin position="35"/>
        <end position="49"/>
    </location>
</feature>
<dbReference type="Proteomes" id="UP000053429">
    <property type="component" value="Unassembled WGS sequence"/>
</dbReference>
<accession>A0A101TDM0</accession>
<protein>
    <submittedName>
        <fullName evidence="2">Uncharacterized protein</fullName>
    </submittedName>
</protein>
<evidence type="ECO:0000256" key="1">
    <source>
        <dbReference type="SAM" id="MobiDB-lite"/>
    </source>
</evidence>
<keyword evidence="3" id="KW-1185">Reference proteome</keyword>
<feature type="region of interest" description="Disordered" evidence="1">
    <location>
        <begin position="31"/>
        <end position="66"/>
    </location>
</feature>
<sequence length="66" mass="7621">MLQIEQRRALRRFVAVHHVQNTPVRAALAAQLRQDPPRRPAFPEDLADHRLRRPLQPLGEDLVDPA</sequence>
<dbReference type="EMBL" id="LMWY01000078">
    <property type="protein sequence ID" value="KUN90427.1"/>
    <property type="molecule type" value="Genomic_DNA"/>
</dbReference>
<name>A0A101TDM0_9ACTN</name>
<gene>
    <name evidence="2" type="ORF">AQJ67_44110</name>
</gene>
<evidence type="ECO:0000313" key="3">
    <source>
        <dbReference type="Proteomes" id="UP000053429"/>
    </source>
</evidence>
<dbReference type="RefSeq" id="WP_062725823.1">
    <property type="nucleotide sequence ID" value="NZ_KQ948958.1"/>
</dbReference>
<reference evidence="2 3" key="1">
    <citation type="submission" date="2015-10" db="EMBL/GenBank/DDBJ databases">
        <title>Draft genome sequence of Streptomyces caeruleatus NRRL B-24802, type strain for the species Streptomyces caeruleatus.</title>
        <authorList>
            <person name="Ruckert C."/>
            <person name="Winkler A."/>
            <person name="Kalinowski J."/>
            <person name="Kampfer P."/>
            <person name="Glaeser S."/>
        </authorList>
    </citation>
    <scope>NUCLEOTIDE SEQUENCE [LARGE SCALE GENOMIC DNA]</scope>
    <source>
        <strain evidence="2 3">NRRL B-24802</strain>
    </source>
</reference>
<organism evidence="2 3">
    <name type="scientific">Streptomyces caeruleatus</name>
    <dbReference type="NCBI Taxonomy" id="661399"/>
    <lineage>
        <taxon>Bacteria</taxon>
        <taxon>Bacillati</taxon>
        <taxon>Actinomycetota</taxon>
        <taxon>Actinomycetes</taxon>
        <taxon>Kitasatosporales</taxon>
        <taxon>Streptomycetaceae</taxon>
        <taxon>Streptomyces</taxon>
    </lineage>
</organism>
<dbReference type="AlphaFoldDB" id="A0A101TDM0"/>
<comment type="caution">
    <text evidence="2">The sequence shown here is derived from an EMBL/GenBank/DDBJ whole genome shotgun (WGS) entry which is preliminary data.</text>
</comment>
<evidence type="ECO:0000313" key="2">
    <source>
        <dbReference type="EMBL" id="KUN90427.1"/>
    </source>
</evidence>